<organism evidence="3 4">
    <name type="scientific">Taibaiella lutea</name>
    <dbReference type="NCBI Taxonomy" id="2608001"/>
    <lineage>
        <taxon>Bacteria</taxon>
        <taxon>Pseudomonadati</taxon>
        <taxon>Bacteroidota</taxon>
        <taxon>Chitinophagia</taxon>
        <taxon>Chitinophagales</taxon>
        <taxon>Chitinophagaceae</taxon>
        <taxon>Taibaiella</taxon>
    </lineage>
</organism>
<evidence type="ECO:0000256" key="1">
    <source>
        <dbReference type="SAM" id="SignalP"/>
    </source>
</evidence>
<dbReference type="RefSeq" id="WP_150030868.1">
    <property type="nucleotide sequence ID" value="NZ_VWSH01000001.1"/>
</dbReference>
<dbReference type="Proteomes" id="UP000323632">
    <property type="component" value="Unassembled WGS sequence"/>
</dbReference>
<name>A0A5M6CTF5_9BACT</name>
<sequence>MKILLLLLFSLYLPISMSGQNVVVANDGMNVAYAGVPNPITIAVENYKAEQVIVSTDNGTLVNNGDGNYYYTPLKAGEAIIKLEVKTKNGNREIGQTGYRIKEAPAPTASIGRETGGQISRAKLIPQLGILATMQNLDIEMSSKFQNLK</sequence>
<feature type="chain" id="PRO_5024285725" description="Gliding motility-associated protein GldM second immunoglobulin-like domain-containing protein" evidence="1">
    <location>
        <begin position="20"/>
        <end position="149"/>
    </location>
</feature>
<feature type="domain" description="Gliding motility-associated protein GldM second immunoglobulin-like" evidence="2">
    <location>
        <begin position="22"/>
        <end position="102"/>
    </location>
</feature>
<dbReference type="InterPro" id="IPR048406">
    <property type="entry name" value="GldM_Ig-like-2"/>
</dbReference>
<evidence type="ECO:0000313" key="3">
    <source>
        <dbReference type="EMBL" id="KAA5536295.1"/>
    </source>
</evidence>
<dbReference type="EMBL" id="VWSH01000001">
    <property type="protein sequence ID" value="KAA5536295.1"/>
    <property type="molecule type" value="Genomic_DNA"/>
</dbReference>
<reference evidence="3 4" key="1">
    <citation type="submission" date="2019-09" db="EMBL/GenBank/DDBJ databases">
        <title>Genome sequence and assembly of Taibaiella sp.</title>
        <authorList>
            <person name="Chhetri G."/>
        </authorList>
    </citation>
    <scope>NUCLEOTIDE SEQUENCE [LARGE SCALE GENOMIC DNA]</scope>
    <source>
        <strain evidence="3 4">KVB11</strain>
    </source>
</reference>
<protein>
    <recommendedName>
        <fullName evidence="2">Gliding motility-associated protein GldM second immunoglobulin-like domain-containing protein</fullName>
    </recommendedName>
</protein>
<evidence type="ECO:0000313" key="4">
    <source>
        <dbReference type="Proteomes" id="UP000323632"/>
    </source>
</evidence>
<dbReference type="Pfam" id="PF21602">
    <property type="entry name" value="GldM_3rd"/>
    <property type="match status" value="1"/>
</dbReference>
<keyword evidence="4" id="KW-1185">Reference proteome</keyword>
<dbReference type="AlphaFoldDB" id="A0A5M6CTF5"/>
<comment type="caution">
    <text evidence="3">The sequence shown here is derived from an EMBL/GenBank/DDBJ whole genome shotgun (WGS) entry which is preliminary data.</text>
</comment>
<evidence type="ECO:0000259" key="2">
    <source>
        <dbReference type="Pfam" id="PF21602"/>
    </source>
</evidence>
<keyword evidence="1" id="KW-0732">Signal</keyword>
<feature type="signal peptide" evidence="1">
    <location>
        <begin position="1"/>
        <end position="19"/>
    </location>
</feature>
<gene>
    <name evidence="3" type="ORF">F0919_01105</name>
</gene>
<proteinExistence type="predicted"/>
<accession>A0A5M6CTF5</accession>